<dbReference type="InterPro" id="IPR038416">
    <property type="entry name" value="Ribosom_S30AE_C_sf"/>
</dbReference>
<evidence type="ECO:0000256" key="2">
    <source>
        <dbReference type="HAMAP-Rule" id="MF_00839"/>
    </source>
</evidence>
<dbReference type="CDD" id="cd00552">
    <property type="entry name" value="RaiA"/>
    <property type="match status" value="1"/>
</dbReference>
<dbReference type="GO" id="GO:0022627">
    <property type="term" value="C:cytosolic small ribosomal subunit"/>
    <property type="evidence" value="ECO:0007669"/>
    <property type="project" value="TreeGrafter"/>
</dbReference>
<dbReference type="Gene3D" id="3.30.160.100">
    <property type="entry name" value="Ribosome hibernation promotion factor-like"/>
    <property type="match status" value="1"/>
</dbReference>
<accession>A0A0R2H2K7</accession>
<dbReference type="InterPro" id="IPR034694">
    <property type="entry name" value="HPF_long/plastid"/>
</dbReference>
<dbReference type="InterPro" id="IPR036567">
    <property type="entry name" value="RHF-like"/>
</dbReference>
<comment type="subunit">
    <text evidence="2">Interacts with 100S ribosomes.</text>
</comment>
<reference evidence="5 7" key="2">
    <citation type="submission" date="2018-06" db="EMBL/GenBank/DDBJ databases">
        <authorList>
            <consortium name="Pathogen Informatics"/>
            <person name="Doyle S."/>
        </authorList>
    </citation>
    <scope>NUCLEOTIDE SEQUENCE [LARGE SCALE GENOMIC DNA]</scope>
    <source>
        <strain evidence="5 7">NCTC13645</strain>
    </source>
</reference>
<dbReference type="PATRIC" id="fig|1629.5.peg.1466"/>
<dbReference type="SUPFAM" id="SSF69754">
    <property type="entry name" value="Ribosome binding protein Y (YfiA homologue)"/>
    <property type="match status" value="1"/>
</dbReference>
<keyword evidence="1 2" id="KW-0810">Translation regulation</keyword>
<dbReference type="GO" id="GO:0045900">
    <property type="term" value="P:negative regulation of translational elongation"/>
    <property type="evidence" value="ECO:0007669"/>
    <property type="project" value="TreeGrafter"/>
</dbReference>
<keyword evidence="2" id="KW-0963">Cytoplasm</keyword>
<dbReference type="EMBL" id="UHIV01000001">
    <property type="protein sequence ID" value="SUP52292.1"/>
    <property type="molecule type" value="Genomic_DNA"/>
</dbReference>
<evidence type="ECO:0000313" key="5">
    <source>
        <dbReference type="EMBL" id="SUP52292.1"/>
    </source>
</evidence>
<protein>
    <recommendedName>
        <fullName evidence="2">Ribosome hibernation promoting factor</fullName>
        <shortName evidence="2">HPF</shortName>
    </recommendedName>
</protein>
<sequence>MVEYQIRGLNFELTEAISDYVKKRLARLEKYLNADDQYVVRVKLSSHKPKHTFQAEVTVQIANYVIRAEDTEADLYEAIDAVTDKLDRQIKKYRTKITKSTRKGSFKQLDVPDSADNQTDAVEDDELPIVRKKTVELKPMVPEEAVLQMELLGHDFFIFINAENDLPAVVYKRKDGQYALLDTDN</sequence>
<dbReference type="STRING" id="1629.IV50_GL001451"/>
<comment type="similarity">
    <text evidence="2">Belongs to the HPF/YfiA ribosome-associated protein family. Long HPF subfamily.</text>
</comment>
<dbReference type="Pfam" id="PF02482">
    <property type="entry name" value="Ribosomal_S30AE"/>
    <property type="match status" value="1"/>
</dbReference>
<organism evidence="4 6">
    <name type="scientific">Weissella viridescens</name>
    <name type="common">Lactobacillus viridescens</name>
    <dbReference type="NCBI Taxonomy" id="1629"/>
    <lineage>
        <taxon>Bacteria</taxon>
        <taxon>Bacillati</taxon>
        <taxon>Bacillota</taxon>
        <taxon>Bacilli</taxon>
        <taxon>Lactobacillales</taxon>
        <taxon>Lactobacillaceae</taxon>
        <taxon>Weissella</taxon>
    </lineage>
</organism>
<dbReference type="AlphaFoldDB" id="A0A0R2H2K7"/>
<evidence type="ECO:0000313" key="6">
    <source>
        <dbReference type="Proteomes" id="UP000051992"/>
    </source>
</evidence>
<evidence type="ECO:0000313" key="4">
    <source>
        <dbReference type="EMBL" id="KRN45862.1"/>
    </source>
</evidence>
<evidence type="ECO:0000256" key="1">
    <source>
        <dbReference type="ARBA" id="ARBA00022845"/>
    </source>
</evidence>
<name>A0A0R2H2K7_WEIVI</name>
<dbReference type="PANTHER" id="PTHR33231:SF1">
    <property type="entry name" value="30S RIBOSOMAL PROTEIN"/>
    <property type="match status" value="1"/>
</dbReference>
<comment type="subcellular location">
    <subcellularLocation>
        <location evidence="2">Cytoplasm</location>
    </subcellularLocation>
</comment>
<dbReference type="InterPro" id="IPR032528">
    <property type="entry name" value="Ribosom_S30AE_C"/>
</dbReference>
<reference evidence="4 6" key="1">
    <citation type="journal article" date="2015" name="Genome Announc.">
        <title>Expanding the biotechnology potential of lactobacilli through comparative genomics of 213 strains and associated genera.</title>
        <authorList>
            <person name="Sun Z."/>
            <person name="Harris H.M."/>
            <person name="McCann A."/>
            <person name="Guo C."/>
            <person name="Argimon S."/>
            <person name="Zhang W."/>
            <person name="Yang X."/>
            <person name="Jeffery I.B."/>
            <person name="Cooney J.C."/>
            <person name="Kagawa T.F."/>
            <person name="Liu W."/>
            <person name="Song Y."/>
            <person name="Salvetti E."/>
            <person name="Wrobel A."/>
            <person name="Rasinkangas P."/>
            <person name="Parkhill J."/>
            <person name="Rea M.C."/>
            <person name="O'Sullivan O."/>
            <person name="Ritari J."/>
            <person name="Douillard F.P."/>
            <person name="Paul Ross R."/>
            <person name="Yang R."/>
            <person name="Briner A.E."/>
            <person name="Felis G.E."/>
            <person name="de Vos W.M."/>
            <person name="Barrangou R."/>
            <person name="Klaenhammer T.R."/>
            <person name="Caufield P.W."/>
            <person name="Cui Y."/>
            <person name="Zhang H."/>
            <person name="O'Toole P.W."/>
        </authorList>
    </citation>
    <scope>NUCLEOTIDE SEQUENCE [LARGE SCALE GENOMIC DNA]</scope>
    <source>
        <strain evidence="4 6">DSM 20410</strain>
    </source>
</reference>
<keyword evidence="6" id="KW-1185">Reference proteome</keyword>
<dbReference type="OrthoDB" id="9794975at2"/>
<proteinExistence type="inferred from homology"/>
<comment type="function">
    <text evidence="2">Required for dimerization of active 70S ribosomes into 100S ribosomes in stationary phase; 100S ribosomes are translationally inactive and sometimes present during exponential growth.</text>
</comment>
<dbReference type="NCBIfam" id="TIGR00741">
    <property type="entry name" value="yfiA"/>
    <property type="match status" value="1"/>
</dbReference>
<dbReference type="RefSeq" id="WP_057747079.1">
    <property type="nucleotide sequence ID" value="NZ_BJLU01000017.1"/>
</dbReference>
<dbReference type="GO" id="GO:0043024">
    <property type="term" value="F:ribosomal small subunit binding"/>
    <property type="evidence" value="ECO:0007669"/>
    <property type="project" value="TreeGrafter"/>
</dbReference>
<evidence type="ECO:0000259" key="3">
    <source>
        <dbReference type="Pfam" id="PF16321"/>
    </source>
</evidence>
<gene>
    <name evidence="2" type="primary">hpf</name>
    <name evidence="4" type="ORF">IV50_GL001451</name>
    <name evidence="5" type="ORF">NCTC13645_00171</name>
</gene>
<dbReference type="InterPro" id="IPR003489">
    <property type="entry name" value="RHF/RaiA"/>
</dbReference>
<dbReference type="Gene3D" id="3.30.505.50">
    <property type="entry name" value="Sigma 54 modulation/S30EA ribosomal protein, C-terminal domain"/>
    <property type="match status" value="1"/>
</dbReference>
<evidence type="ECO:0000313" key="7">
    <source>
        <dbReference type="Proteomes" id="UP000254621"/>
    </source>
</evidence>
<dbReference type="Pfam" id="PF16321">
    <property type="entry name" value="Ribosom_S30AE_C"/>
    <property type="match status" value="1"/>
</dbReference>
<dbReference type="HAMAP" id="MF_00839">
    <property type="entry name" value="HPF"/>
    <property type="match status" value="1"/>
</dbReference>
<dbReference type="InterPro" id="IPR050574">
    <property type="entry name" value="HPF/YfiA_ribosome-assoc"/>
</dbReference>
<dbReference type="PANTHER" id="PTHR33231">
    <property type="entry name" value="30S RIBOSOMAL PROTEIN"/>
    <property type="match status" value="1"/>
</dbReference>
<feature type="domain" description="Sigma 54 modulation/S30EA ribosomal protein C-terminal" evidence="3">
    <location>
        <begin position="125"/>
        <end position="180"/>
    </location>
</feature>
<dbReference type="Proteomes" id="UP000051992">
    <property type="component" value="Unassembled WGS sequence"/>
</dbReference>
<dbReference type="EMBL" id="JQBM01000005">
    <property type="protein sequence ID" value="KRN45862.1"/>
    <property type="molecule type" value="Genomic_DNA"/>
</dbReference>
<dbReference type="Proteomes" id="UP000254621">
    <property type="component" value="Unassembled WGS sequence"/>
</dbReference>